<dbReference type="InterPro" id="IPR052523">
    <property type="entry name" value="Trichothecene_AcTrans"/>
</dbReference>
<dbReference type="Pfam" id="PF00583">
    <property type="entry name" value="Acetyltransf_1"/>
    <property type="match status" value="1"/>
</dbReference>
<keyword evidence="3" id="KW-1185">Reference proteome</keyword>
<dbReference type="PANTHER" id="PTHR42791:SF1">
    <property type="entry name" value="N-ACETYLTRANSFERASE DOMAIN-CONTAINING PROTEIN"/>
    <property type="match status" value="1"/>
</dbReference>
<dbReference type="InterPro" id="IPR016181">
    <property type="entry name" value="Acyl_CoA_acyltransferase"/>
</dbReference>
<dbReference type="PANTHER" id="PTHR42791">
    <property type="entry name" value="GNAT FAMILY ACETYLTRANSFERASE"/>
    <property type="match status" value="1"/>
</dbReference>
<comment type="caution">
    <text evidence="2">The sequence shown here is derived from an EMBL/GenBank/DDBJ whole genome shotgun (WGS) entry which is preliminary data.</text>
</comment>
<dbReference type="InterPro" id="IPR000182">
    <property type="entry name" value="GNAT_dom"/>
</dbReference>
<gene>
    <name evidence="2" type="ORF">LTR09_012301</name>
</gene>
<evidence type="ECO:0000313" key="2">
    <source>
        <dbReference type="EMBL" id="KAK3046179.1"/>
    </source>
</evidence>
<dbReference type="Gene3D" id="3.40.630.30">
    <property type="match status" value="1"/>
</dbReference>
<evidence type="ECO:0000313" key="3">
    <source>
        <dbReference type="Proteomes" id="UP001271007"/>
    </source>
</evidence>
<accession>A0AAJ0DA91</accession>
<dbReference type="EMBL" id="JAWDJX010000109">
    <property type="protein sequence ID" value="KAK3046179.1"/>
    <property type="molecule type" value="Genomic_DNA"/>
</dbReference>
<reference evidence="2" key="1">
    <citation type="submission" date="2023-04" db="EMBL/GenBank/DDBJ databases">
        <title>Black Yeasts Isolated from many extreme environments.</title>
        <authorList>
            <person name="Coleine C."/>
            <person name="Stajich J.E."/>
            <person name="Selbmann L."/>
        </authorList>
    </citation>
    <scope>NUCLEOTIDE SEQUENCE</scope>
    <source>
        <strain evidence="2">CCFEE 5312</strain>
    </source>
</reference>
<evidence type="ECO:0000259" key="1">
    <source>
        <dbReference type="PROSITE" id="PS51186"/>
    </source>
</evidence>
<dbReference type="SUPFAM" id="SSF55729">
    <property type="entry name" value="Acyl-CoA N-acyltransferases (Nat)"/>
    <property type="match status" value="1"/>
</dbReference>
<protein>
    <recommendedName>
        <fullName evidence="1">N-acetyltransferase domain-containing protein</fullName>
    </recommendedName>
</protein>
<sequence length="235" mass="26993">MAAPFTVSRVAATDFSEILRPLNRRGGDLATPPISPLCWPVADGDDKEALRRLRYSTANEEKFFKVDPTCHQIKACTPDGEIVSYARWNFFPEGYEFEKHEYVDVGEFLPEDARSVMKLDLYRELRTGMMRLRREWQPRGQACWVLMSMVSRECWRKQGAASLLIDWGVKKAREDGVPAYLEASVTGKPVYEKAGFREVGEHVPWDMRPHGIPVVFNIAKMAYIPESDFVKHPHK</sequence>
<dbReference type="AlphaFoldDB" id="A0AAJ0DA91"/>
<proteinExistence type="predicted"/>
<dbReference type="GO" id="GO:0016747">
    <property type="term" value="F:acyltransferase activity, transferring groups other than amino-acyl groups"/>
    <property type="evidence" value="ECO:0007669"/>
    <property type="project" value="InterPro"/>
</dbReference>
<dbReference type="PROSITE" id="PS51186">
    <property type="entry name" value="GNAT"/>
    <property type="match status" value="1"/>
</dbReference>
<feature type="domain" description="N-acetyltransferase" evidence="1">
    <location>
        <begin position="81"/>
        <end position="219"/>
    </location>
</feature>
<organism evidence="2 3">
    <name type="scientific">Extremus antarcticus</name>
    <dbReference type="NCBI Taxonomy" id="702011"/>
    <lineage>
        <taxon>Eukaryota</taxon>
        <taxon>Fungi</taxon>
        <taxon>Dikarya</taxon>
        <taxon>Ascomycota</taxon>
        <taxon>Pezizomycotina</taxon>
        <taxon>Dothideomycetes</taxon>
        <taxon>Dothideomycetidae</taxon>
        <taxon>Mycosphaerellales</taxon>
        <taxon>Extremaceae</taxon>
        <taxon>Extremus</taxon>
    </lineage>
</organism>
<name>A0AAJ0DA91_9PEZI</name>
<dbReference type="Proteomes" id="UP001271007">
    <property type="component" value="Unassembled WGS sequence"/>
</dbReference>